<dbReference type="PANTHER" id="PTHR42760:SF132">
    <property type="entry name" value="SHORT-CHAIN DEHYDROGENASE_REDUCTASE FAMILY PROTEIN"/>
    <property type="match status" value="1"/>
</dbReference>
<protein>
    <submittedName>
        <fullName evidence="2">3-oxoacyl-[acyl-carrier protein] reductase</fullName>
    </submittedName>
</protein>
<keyword evidence="3" id="KW-1185">Reference proteome</keyword>
<evidence type="ECO:0000256" key="1">
    <source>
        <dbReference type="ARBA" id="ARBA00006484"/>
    </source>
</evidence>
<gene>
    <name evidence="2" type="ORF">SAMN05216258_105485</name>
</gene>
<dbReference type="PROSITE" id="PS00061">
    <property type="entry name" value="ADH_SHORT"/>
    <property type="match status" value="1"/>
</dbReference>
<accession>A0A1I3H3B3</accession>
<evidence type="ECO:0000313" key="3">
    <source>
        <dbReference type="Proteomes" id="UP000199377"/>
    </source>
</evidence>
<dbReference type="FunFam" id="3.40.50.720:FF:000084">
    <property type="entry name" value="Short-chain dehydrogenase reductase"/>
    <property type="match status" value="1"/>
</dbReference>
<dbReference type="AlphaFoldDB" id="A0A1I3H3B3"/>
<dbReference type="InterPro" id="IPR002347">
    <property type="entry name" value="SDR_fam"/>
</dbReference>
<dbReference type="Gene3D" id="3.40.50.720">
    <property type="entry name" value="NAD(P)-binding Rossmann-like Domain"/>
    <property type="match status" value="1"/>
</dbReference>
<organism evidence="2 3">
    <name type="scientific">Albimonas pacifica</name>
    <dbReference type="NCBI Taxonomy" id="1114924"/>
    <lineage>
        <taxon>Bacteria</taxon>
        <taxon>Pseudomonadati</taxon>
        <taxon>Pseudomonadota</taxon>
        <taxon>Alphaproteobacteria</taxon>
        <taxon>Rhodobacterales</taxon>
        <taxon>Paracoccaceae</taxon>
        <taxon>Albimonas</taxon>
    </lineage>
</organism>
<evidence type="ECO:0000313" key="2">
    <source>
        <dbReference type="EMBL" id="SFI30318.1"/>
    </source>
</evidence>
<dbReference type="Pfam" id="PF13561">
    <property type="entry name" value="adh_short_C2"/>
    <property type="match status" value="1"/>
</dbReference>
<dbReference type="EMBL" id="FOQH01000005">
    <property type="protein sequence ID" value="SFI30318.1"/>
    <property type="molecule type" value="Genomic_DNA"/>
</dbReference>
<dbReference type="CDD" id="cd05233">
    <property type="entry name" value="SDR_c"/>
    <property type="match status" value="1"/>
</dbReference>
<name>A0A1I3H3B3_9RHOB</name>
<dbReference type="InterPro" id="IPR036291">
    <property type="entry name" value="NAD(P)-bd_dom_sf"/>
</dbReference>
<dbReference type="GO" id="GO:0016616">
    <property type="term" value="F:oxidoreductase activity, acting on the CH-OH group of donors, NAD or NADP as acceptor"/>
    <property type="evidence" value="ECO:0007669"/>
    <property type="project" value="TreeGrafter"/>
</dbReference>
<dbReference type="SUPFAM" id="SSF51735">
    <property type="entry name" value="NAD(P)-binding Rossmann-fold domains"/>
    <property type="match status" value="1"/>
</dbReference>
<dbReference type="Proteomes" id="UP000199377">
    <property type="component" value="Unassembled WGS sequence"/>
</dbReference>
<sequence>MDVKDTDFSGKRVLVVGGSAGIGNAVAQGFRKRGAEVHVWARKPSAKDYEGVPESDLEGIHYHQMNVSDFEAVENWQAPFDSLDVVVCAQGHVIYKRGEFKWKGFQEVTDVNLTANMVIIDKFLPMLEKTKGSAIVVSSTAAYHATVGNPAYNASKAGAVALVRTLGAAYARSGVRVNGLAPGFVPTRMTEVTTAREDRADAMRSRIPMGRFGKPEDMAGVCLFLASPLAAYVTGQTIACDGGLVL</sequence>
<dbReference type="RefSeq" id="WP_245779152.1">
    <property type="nucleotide sequence ID" value="NZ_FOQH01000005.1"/>
</dbReference>
<dbReference type="PANTHER" id="PTHR42760">
    <property type="entry name" value="SHORT-CHAIN DEHYDROGENASES/REDUCTASES FAMILY MEMBER"/>
    <property type="match status" value="1"/>
</dbReference>
<dbReference type="InterPro" id="IPR020904">
    <property type="entry name" value="Sc_DH/Rdtase_CS"/>
</dbReference>
<dbReference type="PRINTS" id="PR00081">
    <property type="entry name" value="GDHRDH"/>
</dbReference>
<reference evidence="2 3" key="1">
    <citation type="submission" date="2016-10" db="EMBL/GenBank/DDBJ databases">
        <authorList>
            <person name="de Groot N.N."/>
        </authorList>
    </citation>
    <scope>NUCLEOTIDE SEQUENCE [LARGE SCALE GENOMIC DNA]</scope>
    <source>
        <strain evidence="2 3">CGMCC 1.11030</strain>
    </source>
</reference>
<dbReference type="STRING" id="1114924.SAMN05216258_105485"/>
<proteinExistence type="inferred from homology"/>
<comment type="similarity">
    <text evidence="1">Belongs to the short-chain dehydrogenases/reductases (SDR) family.</text>
</comment>